<protein>
    <submittedName>
        <fullName evidence="2">Uncharacterized protein</fullName>
    </submittedName>
</protein>
<keyword evidence="1" id="KW-0732">Signal</keyword>
<reference evidence="2 3" key="1">
    <citation type="submission" date="2020-09" db="EMBL/GenBank/DDBJ databases">
        <title>De no assembly of potato wild relative species, Solanum commersonii.</title>
        <authorList>
            <person name="Cho K."/>
        </authorList>
    </citation>
    <scope>NUCLEOTIDE SEQUENCE [LARGE SCALE GENOMIC DNA]</scope>
    <source>
        <strain evidence="2">LZ3.2</strain>
        <tissue evidence="2">Leaf</tissue>
    </source>
</reference>
<comment type="caution">
    <text evidence="2">The sequence shown here is derived from an EMBL/GenBank/DDBJ whole genome shotgun (WGS) entry which is preliminary data.</text>
</comment>
<sequence>MVMVMMVVVVPSTSVATMIPVDLLAHLKYPHSVGINVDQLCHICNKTAIIDHIFIEYYVVKKKWKDLYVLQHINQFKNNQGKYWLRLLRNLQDLLSCLGSPPIHYTFKEIYQVADALVREGSKTNQDNSFLCLKVPP</sequence>
<evidence type="ECO:0000313" key="3">
    <source>
        <dbReference type="Proteomes" id="UP000824120"/>
    </source>
</evidence>
<organism evidence="2 3">
    <name type="scientific">Solanum commersonii</name>
    <name type="common">Commerson's wild potato</name>
    <name type="synonym">Commerson's nightshade</name>
    <dbReference type="NCBI Taxonomy" id="4109"/>
    <lineage>
        <taxon>Eukaryota</taxon>
        <taxon>Viridiplantae</taxon>
        <taxon>Streptophyta</taxon>
        <taxon>Embryophyta</taxon>
        <taxon>Tracheophyta</taxon>
        <taxon>Spermatophyta</taxon>
        <taxon>Magnoliopsida</taxon>
        <taxon>eudicotyledons</taxon>
        <taxon>Gunneridae</taxon>
        <taxon>Pentapetalae</taxon>
        <taxon>asterids</taxon>
        <taxon>lamiids</taxon>
        <taxon>Solanales</taxon>
        <taxon>Solanaceae</taxon>
        <taxon>Solanoideae</taxon>
        <taxon>Solaneae</taxon>
        <taxon>Solanum</taxon>
    </lineage>
</organism>
<dbReference type="AlphaFoldDB" id="A0A9J6B7U1"/>
<gene>
    <name evidence="2" type="ORF">H5410_004602</name>
</gene>
<feature type="non-terminal residue" evidence="2">
    <location>
        <position position="1"/>
    </location>
</feature>
<feature type="signal peptide" evidence="1">
    <location>
        <begin position="1"/>
        <end position="16"/>
    </location>
</feature>
<dbReference type="EMBL" id="JACXVP010000001">
    <property type="protein sequence ID" value="KAG5632885.1"/>
    <property type="molecule type" value="Genomic_DNA"/>
</dbReference>
<feature type="chain" id="PRO_5039942732" evidence="1">
    <location>
        <begin position="17"/>
        <end position="137"/>
    </location>
</feature>
<dbReference type="Proteomes" id="UP000824120">
    <property type="component" value="Chromosome 1"/>
</dbReference>
<proteinExistence type="predicted"/>
<accession>A0A9J6B7U1</accession>
<name>A0A9J6B7U1_SOLCO</name>
<keyword evidence="3" id="KW-1185">Reference proteome</keyword>
<evidence type="ECO:0000313" key="2">
    <source>
        <dbReference type="EMBL" id="KAG5632885.1"/>
    </source>
</evidence>
<evidence type="ECO:0000256" key="1">
    <source>
        <dbReference type="SAM" id="SignalP"/>
    </source>
</evidence>